<gene>
    <name evidence="2" type="ORF">EII34_11600</name>
</gene>
<reference evidence="2 3" key="1">
    <citation type="submission" date="2018-11" db="EMBL/GenBank/DDBJ databases">
        <title>Genomes From Bacteria Associated with the Canine Oral Cavity: a Test Case for Automated Genome-Based Taxonomic Assignment.</title>
        <authorList>
            <person name="Coil D.A."/>
            <person name="Jospin G."/>
            <person name="Darling A.E."/>
            <person name="Wallis C."/>
            <person name="Davis I.J."/>
            <person name="Harris S."/>
            <person name="Eisen J.A."/>
            <person name="Holcombe L.J."/>
            <person name="O'Flynn C."/>
        </authorList>
    </citation>
    <scope>NUCLEOTIDE SEQUENCE [LARGE SCALE GENOMIC DNA]</scope>
    <source>
        <strain evidence="2 3">OH887_COT-365</strain>
    </source>
</reference>
<evidence type="ECO:0000313" key="2">
    <source>
        <dbReference type="EMBL" id="RRD04025.1"/>
    </source>
</evidence>
<sequence length="142" mass="14888">MRGPLVTSLLAGGLSVALLAGCSAAPGPIEVSVSPSATAVPSRPSGGIPLAELGFRNGPDDLWLPEQVLVVEQVDMANNVTLVMAKPSGEELTHWLREHLPAAGYEITADGAGSLLFHREPWQGAFTVTGEYSALSLRTDRE</sequence>
<dbReference type="OrthoDB" id="3732426at2"/>
<comment type="caution">
    <text evidence="2">The sequence shown here is derived from an EMBL/GenBank/DDBJ whole genome shotgun (WGS) entry which is preliminary data.</text>
</comment>
<dbReference type="PROSITE" id="PS51257">
    <property type="entry name" value="PROKAR_LIPOPROTEIN"/>
    <property type="match status" value="1"/>
</dbReference>
<feature type="signal peptide" evidence="1">
    <location>
        <begin position="1"/>
        <end position="20"/>
    </location>
</feature>
<evidence type="ECO:0000256" key="1">
    <source>
        <dbReference type="SAM" id="SignalP"/>
    </source>
</evidence>
<keyword evidence="1" id="KW-0732">Signal</keyword>
<name>A0A3P1T4D5_9ACTN</name>
<organism evidence="2 3">
    <name type="scientific">Arachnia propionica</name>
    <dbReference type="NCBI Taxonomy" id="1750"/>
    <lineage>
        <taxon>Bacteria</taxon>
        <taxon>Bacillati</taxon>
        <taxon>Actinomycetota</taxon>
        <taxon>Actinomycetes</taxon>
        <taxon>Propionibacteriales</taxon>
        <taxon>Propionibacteriaceae</taxon>
        <taxon>Arachnia</taxon>
    </lineage>
</organism>
<evidence type="ECO:0008006" key="4">
    <source>
        <dbReference type="Google" id="ProtNLM"/>
    </source>
</evidence>
<evidence type="ECO:0000313" key="3">
    <source>
        <dbReference type="Proteomes" id="UP000280819"/>
    </source>
</evidence>
<dbReference type="EMBL" id="RQZG01000014">
    <property type="protein sequence ID" value="RRD04025.1"/>
    <property type="molecule type" value="Genomic_DNA"/>
</dbReference>
<dbReference type="Proteomes" id="UP000280819">
    <property type="component" value="Unassembled WGS sequence"/>
</dbReference>
<proteinExistence type="predicted"/>
<dbReference type="AlphaFoldDB" id="A0A3P1T4D5"/>
<accession>A0A3P1T4D5</accession>
<feature type="chain" id="PRO_5039454995" description="Lipoprotein" evidence="1">
    <location>
        <begin position="21"/>
        <end position="142"/>
    </location>
</feature>
<dbReference type="RefSeq" id="WP_124845325.1">
    <property type="nucleotide sequence ID" value="NZ_RQZG01000014.1"/>
</dbReference>
<protein>
    <recommendedName>
        <fullName evidence="4">Lipoprotein</fullName>
    </recommendedName>
</protein>